<accession>A0A941DG47</accession>
<organism evidence="1 2">
    <name type="scientific">Undibacterium baiyunense</name>
    <dbReference type="NCBI Taxonomy" id="2828731"/>
    <lineage>
        <taxon>Bacteria</taxon>
        <taxon>Pseudomonadati</taxon>
        <taxon>Pseudomonadota</taxon>
        <taxon>Betaproteobacteria</taxon>
        <taxon>Burkholderiales</taxon>
        <taxon>Oxalobacteraceae</taxon>
        <taxon>Undibacterium</taxon>
    </lineage>
</organism>
<gene>
    <name evidence="1" type="ORF">KDM92_12785</name>
</gene>
<reference evidence="1 2" key="1">
    <citation type="submission" date="2021-04" db="EMBL/GenBank/DDBJ databases">
        <title>novel species isolated from subtropical streams in China.</title>
        <authorList>
            <person name="Lu H."/>
        </authorList>
    </citation>
    <scope>NUCLEOTIDE SEQUENCE [LARGE SCALE GENOMIC DNA]</scope>
    <source>
        <strain evidence="1 2">BYS107W</strain>
    </source>
</reference>
<protein>
    <submittedName>
        <fullName evidence="1">DUF1799 domain-containing protein</fullName>
    </submittedName>
</protein>
<keyword evidence="2" id="KW-1185">Reference proteome</keyword>
<dbReference type="RefSeq" id="WP_212684851.1">
    <property type="nucleotide sequence ID" value="NZ_JAGSPM010000007.1"/>
</dbReference>
<sequence>MWPENQAAFYLFAQLQTQWYVAAGGRTGLNHLVVLARIDRMKLSEEDAEQMFEDIWTMELAALEEMNKGDD</sequence>
<evidence type="ECO:0000313" key="1">
    <source>
        <dbReference type="EMBL" id="MBR7747461.1"/>
    </source>
</evidence>
<comment type="caution">
    <text evidence="1">The sequence shown here is derived from an EMBL/GenBank/DDBJ whole genome shotgun (WGS) entry which is preliminary data.</text>
</comment>
<name>A0A941DG47_9BURK</name>
<dbReference type="Pfam" id="PF08809">
    <property type="entry name" value="DUF1799"/>
    <property type="match status" value="1"/>
</dbReference>
<evidence type="ECO:0000313" key="2">
    <source>
        <dbReference type="Proteomes" id="UP000680158"/>
    </source>
</evidence>
<dbReference type="Proteomes" id="UP000680158">
    <property type="component" value="Unassembled WGS sequence"/>
</dbReference>
<dbReference type="AlphaFoldDB" id="A0A941DG47"/>
<proteinExistence type="predicted"/>
<dbReference type="InterPro" id="IPR014915">
    <property type="entry name" value="Phage_TLS_TfmB"/>
</dbReference>
<dbReference type="EMBL" id="JAGSPM010000007">
    <property type="protein sequence ID" value="MBR7747461.1"/>
    <property type="molecule type" value="Genomic_DNA"/>
</dbReference>